<dbReference type="EMBL" id="VJMJ01000036">
    <property type="protein sequence ID" value="KAF0741484.1"/>
    <property type="molecule type" value="Genomic_DNA"/>
</dbReference>
<keyword evidence="1" id="KW-1133">Transmembrane helix</keyword>
<sequence>MATSIDVIFSYRFLVVFVAVLFLAAGYFDVANIHSAVHQHMALVQDKVSYFATGSQHNYHRQESAFDEVCRVQFVFAGAKYNYNQFPTLQSWIRFADPTCPIEFLRTNHPFLGLLNIAEARMFHELAFLPILQADMLKLLAVYYLGGVVVDLDVEARKRFPQDWTGVDTPLASCDVVLGMEASCDTDECLKMFVRKGQIQNWAMYSRRPQSQFFGEMFDFIVAKYESMAPLNKGVSVQEVAGSGPITDFVQQYGNFSRPHYLVEISRNGGSLQSDTTNIMRIRKQHEEICIVGRSYTGGGCAKQPQCLLFHHFEGSWRRPA</sequence>
<dbReference type="VEuPathDB" id="FungiDB:AeMF1_013009"/>
<dbReference type="Gene3D" id="3.90.550.20">
    <property type="match status" value="1"/>
</dbReference>
<protein>
    <recommendedName>
        <fullName evidence="4">Alpha 1,4-glycosyltransferase domain-containing protein</fullName>
    </recommendedName>
</protein>
<dbReference type="GO" id="GO:0006487">
    <property type="term" value="P:protein N-linked glycosylation"/>
    <property type="evidence" value="ECO:0007669"/>
    <property type="project" value="TreeGrafter"/>
</dbReference>
<keyword evidence="3" id="KW-1185">Reference proteome</keyword>
<evidence type="ECO:0000313" key="3">
    <source>
        <dbReference type="Proteomes" id="UP000481153"/>
    </source>
</evidence>
<dbReference type="GO" id="GO:0000009">
    <property type="term" value="F:alpha-1,6-mannosyltransferase activity"/>
    <property type="evidence" value="ECO:0007669"/>
    <property type="project" value="InterPro"/>
</dbReference>
<keyword evidence="1" id="KW-0472">Membrane</keyword>
<dbReference type="InterPro" id="IPR039367">
    <property type="entry name" value="Och1-like"/>
</dbReference>
<feature type="transmembrane region" description="Helical" evidence="1">
    <location>
        <begin position="7"/>
        <end position="28"/>
    </location>
</feature>
<dbReference type="AlphaFoldDB" id="A0A6G0XM66"/>
<comment type="caution">
    <text evidence="2">The sequence shown here is derived from an EMBL/GenBank/DDBJ whole genome shotgun (WGS) entry which is preliminary data.</text>
</comment>
<dbReference type="PANTHER" id="PTHR31834">
    <property type="entry name" value="INITIATION-SPECIFIC ALPHA-1,6-MANNOSYLTRANSFERASE"/>
    <property type="match status" value="1"/>
</dbReference>
<dbReference type="GO" id="GO:0000136">
    <property type="term" value="C:mannan polymerase complex"/>
    <property type="evidence" value="ECO:0007669"/>
    <property type="project" value="TreeGrafter"/>
</dbReference>
<dbReference type="Proteomes" id="UP000481153">
    <property type="component" value="Unassembled WGS sequence"/>
</dbReference>
<evidence type="ECO:0000256" key="1">
    <source>
        <dbReference type="SAM" id="Phobius"/>
    </source>
</evidence>
<keyword evidence="1" id="KW-0812">Transmembrane</keyword>
<organism evidence="2 3">
    <name type="scientific">Aphanomyces euteiches</name>
    <dbReference type="NCBI Taxonomy" id="100861"/>
    <lineage>
        <taxon>Eukaryota</taxon>
        <taxon>Sar</taxon>
        <taxon>Stramenopiles</taxon>
        <taxon>Oomycota</taxon>
        <taxon>Saprolegniomycetes</taxon>
        <taxon>Saprolegniales</taxon>
        <taxon>Verrucalvaceae</taxon>
        <taxon>Aphanomyces</taxon>
    </lineage>
</organism>
<name>A0A6G0XM66_9STRA</name>
<proteinExistence type="predicted"/>
<reference evidence="2 3" key="1">
    <citation type="submission" date="2019-07" db="EMBL/GenBank/DDBJ databases">
        <title>Genomics analysis of Aphanomyces spp. identifies a new class of oomycete effector associated with host adaptation.</title>
        <authorList>
            <person name="Gaulin E."/>
        </authorList>
    </citation>
    <scope>NUCLEOTIDE SEQUENCE [LARGE SCALE GENOMIC DNA]</scope>
    <source>
        <strain evidence="2 3">ATCC 201684</strain>
    </source>
</reference>
<accession>A0A6G0XM66</accession>
<evidence type="ECO:0008006" key="4">
    <source>
        <dbReference type="Google" id="ProtNLM"/>
    </source>
</evidence>
<gene>
    <name evidence="2" type="ORF">Ae201684_003169</name>
</gene>
<evidence type="ECO:0000313" key="2">
    <source>
        <dbReference type="EMBL" id="KAF0741484.1"/>
    </source>
</evidence>
<dbReference type="PANTHER" id="PTHR31834:SF1">
    <property type="entry name" value="INITIATION-SPECIFIC ALPHA-1,6-MANNOSYLTRANSFERASE"/>
    <property type="match status" value="1"/>
</dbReference>